<keyword evidence="2" id="KW-1185">Reference proteome</keyword>
<reference evidence="1" key="1">
    <citation type="submission" date="2022-06" db="EMBL/GenBank/DDBJ databases">
        <title>Complete genome sequence of Streptomyces nigrescens HEK616.</title>
        <authorList>
            <person name="Asamizu S."/>
            <person name="Onaka H."/>
        </authorList>
    </citation>
    <scope>NUCLEOTIDE SEQUENCE</scope>
    <source>
        <strain evidence="1">HEK616</strain>
        <plasmid evidence="1">SNP1</plasmid>
    </source>
</reference>
<protein>
    <recommendedName>
        <fullName evidence="3">Transcriptional regulator</fullName>
    </recommendedName>
</protein>
<keyword evidence="1" id="KW-0614">Plasmid</keyword>
<evidence type="ECO:0000313" key="1">
    <source>
        <dbReference type="EMBL" id="BDM74928.1"/>
    </source>
</evidence>
<dbReference type="EMBL" id="AP026074">
    <property type="protein sequence ID" value="BDM74928.1"/>
    <property type="molecule type" value="Genomic_DNA"/>
</dbReference>
<organism evidence="1 2">
    <name type="scientific">Streptomyces nigrescens</name>
    <dbReference type="NCBI Taxonomy" id="1920"/>
    <lineage>
        <taxon>Bacteria</taxon>
        <taxon>Bacillati</taxon>
        <taxon>Actinomycetota</taxon>
        <taxon>Actinomycetes</taxon>
        <taxon>Kitasatosporales</taxon>
        <taxon>Streptomycetaceae</taxon>
        <taxon>Streptomyces</taxon>
    </lineage>
</organism>
<sequence length="473" mass="51007">MAGRPRTVKHPNALLDHWLIRAGISNEKLAREVARRALAAGERGINPSEGRVRAWRNGETPRQPVPQLIADYLTERTGLPLTCADIGLPDSITPVAAGPDLPWQSAATIAAIAHLTRSEMMVPHSRDTDDARAIHAGQDLLAPLQRWPMATPSTLLARGGGRLGASDIEGIRAVTAMFRDADNRHGGILSRKAVIAQMADANALLSTCSYTEATGRSLFAAVADLGSVAGWMSFDAGMHQSAQQLFFAALHAASEADDKALGAHILQCMARQMSHLEHYEEALDLVCLAQYGARRQATPATRSMLAALEARFQAILGQVEDSARAAGQAEELFTAVRPDEEPDHMAFFDEAELTATLGIAYQIATKHDTSRARAQRAEKSLHMLNQALTLRPEHRVRSKAFDHLGLARTHLTVGEVSGAHQETQTALALFGAIGSKRVGDRLAELHDEAEPYATVAEAAELREQIRSAVRAAA</sequence>
<accession>A0ABN6RCL0</accession>
<dbReference type="Proteomes" id="UP001059597">
    <property type="component" value="Plasmid SNP1"/>
</dbReference>
<proteinExistence type="predicted"/>
<gene>
    <name evidence="1" type="ORF">HEK616_84150</name>
</gene>
<name>A0ABN6RCL0_STRNI</name>
<evidence type="ECO:0008006" key="3">
    <source>
        <dbReference type="Google" id="ProtNLM"/>
    </source>
</evidence>
<evidence type="ECO:0000313" key="2">
    <source>
        <dbReference type="Proteomes" id="UP001059597"/>
    </source>
</evidence>
<geneLocation type="plasmid" evidence="1 2">
    <name>SNP1</name>
</geneLocation>